<name>A0A2B7XJ62_9EURO</name>
<accession>A0A2B7XJ62</accession>
<dbReference type="Proteomes" id="UP000224080">
    <property type="component" value="Unassembled WGS sequence"/>
</dbReference>
<gene>
    <name evidence="1" type="ORF">GX51_00910</name>
</gene>
<dbReference type="EMBL" id="PDNC01000006">
    <property type="protein sequence ID" value="PGH09156.1"/>
    <property type="molecule type" value="Genomic_DNA"/>
</dbReference>
<evidence type="ECO:0000313" key="1">
    <source>
        <dbReference type="EMBL" id="PGH09156.1"/>
    </source>
</evidence>
<reference evidence="1 2" key="1">
    <citation type="submission" date="2017-10" db="EMBL/GenBank/DDBJ databases">
        <title>Comparative genomics in systemic dimorphic fungi from Ajellomycetaceae.</title>
        <authorList>
            <person name="Munoz J.F."/>
            <person name="Mcewen J.G."/>
            <person name="Clay O.K."/>
            <person name="Cuomo C.A."/>
        </authorList>
    </citation>
    <scope>NUCLEOTIDE SEQUENCE [LARGE SCALE GENOMIC DNA]</scope>
    <source>
        <strain evidence="1 2">UAMH130</strain>
    </source>
</reference>
<protein>
    <submittedName>
        <fullName evidence="1">Uncharacterized protein</fullName>
    </submittedName>
</protein>
<keyword evidence="2" id="KW-1185">Reference proteome</keyword>
<dbReference type="AlphaFoldDB" id="A0A2B7XJ62"/>
<evidence type="ECO:0000313" key="2">
    <source>
        <dbReference type="Proteomes" id="UP000224080"/>
    </source>
</evidence>
<sequence length="152" mass="16860">MQAFRMPRKERSNVADGFWKKFPSKSESFPRYFITPAGQYSPPDTESQDTLPASWAQVIRSMNLHTGGTLSKTSAPDANSRTSAAQKVLPLPILLATSPHLEGTTTHAFRIVVNNSDRPIEFLEAGPASCDIRHTYAWPVCLMPLFTRGPEL</sequence>
<proteinExistence type="predicted"/>
<comment type="caution">
    <text evidence="1">The sequence shown here is derived from an EMBL/GenBank/DDBJ whole genome shotgun (WGS) entry which is preliminary data.</text>
</comment>
<organism evidence="1 2">
    <name type="scientific">Blastomyces parvus</name>
    <dbReference type="NCBI Taxonomy" id="2060905"/>
    <lineage>
        <taxon>Eukaryota</taxon>
        <taxon>Fungi</taxon>
        <taxon>Dikarya</taxon>
        <taxon>Ascomycota</taxon>
        <taxon>Pezizomycotina</taxon>
        <taxon>Eurotiomycetes</taxon>
        <taxon>Eurotiomycetidae</taxon>
        <taxon>Onygenales</taxon>
        <taxon>Ajellomycetaceae</taxon>
        <taxon>Blastomyces</taxon>
    </lineage>
</organism>
<dbReference type="OrthoDB" id="10535127at2759"/>